<keyword evidence="1" id="KW-0732">Signal</keyword>
<dbReference type="Proteomes" id="UP000014500">
    <property type="component" value="Unassembled WGS sequence"/>
</dbReference>
<feature type="chain" id="PRO_5004579739" description="Ig-like domain-containing protein" evidence="1">
    <location>
        <begin position="23"/>
        <end position="416"/>
    </location>
</feature>
<organism evidence="3 4">
    <name type="scientific">Strigamia maritima</name>
    <name type="common">European centipede</name>
    <name type="synonym">Geophilus maritimus</name>
    <dbReference type="NCBI Taxonomy" id="126957"/>
    <lineage>
        <taxon>Eukaryota</taxon>
        <taxon>Metazoa</taxon>
        <taxon>Ecdysozoa</taxon>
        <taxon>Arthropoda</taxon>
        <taxon>Myriapoda</taxon>
        <taxon>Chilopoda</taxon>
        <taxon>Pleurostigmophora</taxon>
        <taxon>Geophilomorpha</taxon>
        <taxon>Linotaeniidae</taxon>
        <taxon>Strigamia</taxon>
    </lineage>
</organism>
<dbReference type="InterPro" id="IPR007110">
    <property type="entry name" value="Ig-like_dom"/>
</dbReference>
<feature type="domain" description="Ig-like" evidence="2">
    <location>
        <begin position="251"/>
        <end position="316"/>
    </location>
</feature>
<protein>
    <recommendedName>
        <fullName evidence="2">Ig-like domain-containing protein</fullName>
    </recommendedName>
</protein>
<dbReference type="EnsemblMetazoa" id="SMAR006864-RA">
    <property type="protein sequence ID" value="SMAR006864-PA"/>
    <property type="gene ID" value="SMAR006864"/>
</dbReference>
<keyword evidence="4" id="KW-1185">Reference proteome</keyword>
<evidence type="ECO:0000313" key="3">
    <source>
        <dbReference type="EnsemblMetazoa" id="SMAR006864-PA"/>
    </source>
</evidence>
<accession>T1J025</accession>
<dbReference type="PhylomeDB" id="T1J025"/>
<dbReference type="AlphaFoldDB" id="T1J025"/>
<sequence length="416" mass="47438">MTKLRVQLVLGVIIMMLGLGEGKISGSGVMAEIDFLQGAITESTAFVCSTTPTTECELTKYNANSMHTILNRTYTRDTRFKVRDLVFCIIDLNYTKVDDLGEYHCITDVEYRVYYLQVQRPTSKLFYNNKLWTNNSEHSIDPNDSGYVTFKCVTYLQNNCSGSSNFIWLLDNNGRQNDYKIKTLYDDLLEYESNIKIHFKEGEKGKEVKCKIKSASGQEILVGTFGVTYATDTVVLQDNSDNNHRIILEDEGKQITCEGNGYPLPRDFLIEKEGENGVWEVIVTQSSLTITDSGTYACEARNHFENGTEMGHYIISNKLTFRNYDSELKAMTRTLTAMSDVVTELHKQQVVTNQTLTDMNDKMSEIFNERASLNISMLNLSIMHTDMSRIISEMTVKLHDLSTVQRKILRHFSLNI</sequence>
<name>T1J025_STRMM</name>
<dbReference type="SUPFAM" id="SSF48726">
    <property type="entry name" value="Immunoglobulin"/>
    <property type="match status" value="1"/>
</dbReference>
<evidence type="ECO:0000256" key="1">
    <source>
        <dbReference type="SAM" id="SignalP"/>
    </source>
</evidence>
<proteinExistence type="predicted"/>
<evidence type="ECO:0000313" key="4">
    <source>
        <dbReference type="Proteomes" id="UP000014500"/>
    </source>
</evidence>
<dbReference type="InterPro" id="IPR036179">
    <property type="entry name" value="Ig-like_dom_sf"/>
</dbReference>
<evidence type="ECO:0000259" key="2">
    <source>
        <dbReference type="PROSITE" id="PS50835"/>
    </source>
</evidence>
<dbReference type="PROSITE" id="PS50835">
    <property type="entry name" value="IG_LIKE"/>
    <property type="match status" value="1"/>
</dbReference>
<feature type="signal peptide" evidence="1">
    <location>
        <begin position="1"/>
        <end position="22"/>
    </location>
</feature>
<reference evidence="4" key="1">
    <citation type="submission" date="2011-05" db="EMBL/GenBank/DDBJ databases">
        <authorList>
            <person name="Richards S.R."/>
            <person name="Qu J."/>
            <person name="Jiang H."/>
            <person name="Jhangiani S.N."/>
            <person name="Agravi P."/>
            <person name="Goodspeed R."/>
            <person name="Gross S."/>
            <person name="Mandapat C."/>
            <person name="Jackson L."/>
            <person name="Mathew T."/>
            <person name="Pu L."/>
            <person name="Thornton R."/>
            <person name="Saada N."/>
            <person name="Wilczek-Boney K.B."/>
            <person name="Lee S."/>
            <person name="Kovar C."/>
            <person name="Wu Y."/>
            <person name="Scherer S.E."/>
            <person name="Worley K.C."/>
            <person name="Muzny D.M."/>
            <person name="Gibbs R."/>
        </authorList>
    </citation>
    <scope>NUCLEOTIDE SEQUENCE</scope>
    <source>
        <strain evidence="4">Brora</strain>
    </source>
</reference>
<dbReference type="HOGENOM" id="CLU_048949_0_0_1"/>
<dbReference type="CDD" id="cd00096">
    <property type="entry name" value="Ig"/>
    <property type="match status" value="1"/>
</dbReference>
<reference evidence="3" key="2">
    <citation type="submission" date="2015-02" db="UniProtKB">
        <authorList>
            <consortium name="EnsemblMetazoa"/>
        </authorList>
    </citation>
    <scope>IDENTIFICATION</scope>
</reference>
<dbReference type="EMBL" id="JH431730">
    <property type="status" value="NOT_ANNOTATED_CDS"/>
    <property type="molecule type" value="Genomic_DNA"/>
</dbReference>